<dbReference type="PANTHER" id="PTHR14969">
    <property type="entry name" value="SPHINGOSINE-1-PHOSPHATE PHOSPHOHYDROLASE"/>
    <property type="match status" value="1"/>
</dbReference>
<dbReference type="EMBL" id="CM001484">
    <property type="protein sequence ID" value="EIE98440.1"/>
    <property type="molecule type" value="Genomic_DNA"/>
</dbReference>
<feature type="transmembrane region" description="Helical" evidence="8">
    <location>
        <begin position="60"/>
        <end position="81"/>
    </location>
</feature>
<accession>I1D0G6</accession>
<proteinExistence type="predicted"/>
<reference evidence="10 11" key="1">
    <citation type="submission" date="2011-09" db="EMBL/GenBank/DDBJ databases">
        <authorList>
            <consortium name="US DOE Joint Genome Institute (JGI-PGF)"/>
            <person name="Lucas S."/>
            <person name="Han J."/>
            <person name="Lapidus A."/>
            <person name="Cheng J.-F."/>
            <person name="Goodwin L."/>
            <person name="Pitluck S."/>
            <person name="Peters L."/>
            <person name="Land M.L."/>
            <person name="Hauser L."/>
            <person name="Brambilla E."/>
            <person name="Klenk H.-P."/>
            <person name="Woyke T.J."/>
        </authorList>
    </citation>
    <scope>NUCLEOTIDE SEQUENCE [LARGE SCALE GENOMIC DNA]</scope>
    <source>
        <strain evidence="10 11">K62</strain>
    </source>
</reference>
<dbReference type="Pfam" id="PF01569">
    <property type="entry name" value="PAP2"/>
    <property type="match status" value="1"/>
</dbReference>
<dbReference type="SMART" id="SM00014">
    <property type="entry name" value="acidPPc"/>
    <property type="match status" value="1"/>
</dbReference>
<dbReference type="OrthoDB" id="5243958at2"/>
<protein>
    <submittedName>
        <fullName evidence="10">Membrane-associated phospholipid phosphatase</fullName>
    </submittedName>
</protein>
<dbReference type="eggNOG" id="COG0671">
    <property type="taxonomic scope" value="Bacteria"/>
</dbReference>
<keyword evidence="6 8" id="KW-0472">Membrane</keyword>
<feature type="region of interest" description="Disordered" evidence="7">
    <location>
        <begin position="236"/>
        <end position="328"/>
    </location>
</feature>
<dbReference type="Gene3D" id="1.20.144.10">
    <property type="entry name" value="Phosphatidic acid phosphatase type 2/haloperoxidase"/>
    <property type="match status" value="1"/>
</dbReference>
<sequence length="328" mass="35049">MPFPVFEAVPVARSTSLAAPDEPSGPEEPPEVDGVPDISAEWYRAVLDGANAAPGWLRDFAVLFTEAGVVVLGLLMVFGWWRARRGPSRAMAAALLTPAATVLAYATSEVAKIFIQEDRPCRAVPGARPLTECPELGDWSFPSNHSTIAGGAAMAVFLCQRGALGAAALALGALVAFSRVVVGVHYPHDVVVGFLLGVAVVAAAMALASRWVTQLVERFRPRFALILGPGVASAPDAVVEADDRDDRAEPKNRDDGEEPEDDAVVLPDAEDETRVLSAVPPSVDTTPTRPIPRTPHWPTESAAADRQRRHHPPRPPRAPRAPRPPQHR</sequence>
<keyword evidence="3 8" id="KW-0812">Transmembrane</keyword>
<organism evidence="10 11">
    <name type="scientific">Saccharomonospora glauca K62</name>
    <dbReference type="NCBI Taxonomy" id="928724"/>
    <lineage>
        <taxon>Bacteria</taxon>
        <taxon>Bacillati</taxon>
        <taxon>Actinomycetota</taxon>
        <taxon>Actinomycetes</taxon>
        <taxon>Pseudonocardiales</taxon>
        <taxon>Pseudonocardiaceae</taxon>
        <taxon>Saccharomonospora</taxon>
    </lineage>
</organism>
<dbReference type="InterPro" id="IPR036938">
    <property type="entry name" value="PAP2/HPO_sf"/>
</dbReference>
<evidence type="ECO:0000256" key="4">
    <source>
        <dbReference type="ARBA" id="ARBA00022801"/>
    </source>
</evidence>
<evidence type="ECO:0000256" key="3">
    <source>
        <dbReference type="ARBA" id="ARBA00022692"/>
    </source>
</evidence>
<dbReference type="InterPro" id="IPR000326">
    <property type="entry name" value="PAP2/HPO"/>
</dbReference>
<keyword evidence="2" id="KW-1003">Cell membrane</keyword>
<dbReference type="STRING" id="928724.SacglDRAFT_01519"/>
<reference evidence="11" key="2">
    <citation type="submission" date="2012-01" db="EMBL/GenBank/DDBJ databases">
        <title>Noncontiguous Finished sequence of chromosome of Saccharomonospora glauca K62.</title>
        <authorList>
            <consortium name="US DOE Joint Genome Institute"/>
            <person name="Lucas S."/>
            <person name="Han J."/>
            <person name="Lapidus A."/>
            <person name="Cheng J.-F."/>
            <person name="Goodwin L."/>
            <person name="Pitluck S."/>
            <person name="Peters L."/>
            <person name="Mikhailova N."/>
            <person name="Held B."/>
            <person name="Detter J.C."/>
            <person name="Han C."/>
            <person name="Tapia R."/>
            <person name="Land M."/>
            <person name="Hauser L."/>
            <person name="Kyrpides N."/>
            <person name="Ivanova N."/>
            <person name="Pagani I."/>
            <person name="Brambilla E.-M."/>
            <person name="Klenk H.-P."/>
            <person name="Woyke T."/>
        </authorList>
    </citation>
    <scope>NUCLEOTIDE SEQUENCE [LARGE SCALE GENOMIC DNA]</scope>
    <source>
        <strain evidence="11">K62</strain>
    </source>
</reference>
<dbReference type="GO" id="GO:0005886">
    <property type="term" value="C:plasma membrane"/>
    <property type="evidence" value="ECO:0007669"/>
    <property type="project" value="UniProtKB-SubCell"/>
</dbReference>
<dbReference type="Proteomes" id="UP000005087">
    <property type="component" value="Chromosome"/>
</dbReference>
<keyword evidence="11" id="KW-1185">Reference proteome</keyword>
<gene>
    <name evidence="10" type="ORF">SacglDRAFT_01519</name>
</gene>
<feature type="compositionally biased region" description="Pro residues" evidence="7">
    <location>
        <begin position="315"/>
        <end position="328"/>
    </location>
</feature>
<evidence type="ECO:0000313" key="10">
    <source>
        <dbReference type="EMBL" id="EIE98440.1"/>
    </source>
</evidence>
<evidence type="ECO:0000256" key="5">
    <source>
        <dbReference type="ARBA" id="ARBA00022989"/>
    </source>
</evidence>
<feature type="compositionally biased region" description="Basic and acidic residues" evidence="7">
    <location>
        <begin position="244"/>
        <end position="254"/>
    </location>
</feature>
<keyword evidence="5 8" id="KW-1133">Transmembrane helix</keyword>
<evidence type="ECO:0000256" key="1">
    <source>
        <dbReference type="ARBA" id="ARBA00004651"/>
    </source>
</evidence>
<comment type="subcellular location">
    <subcellularLocation>
        <location evidence="1">Cell membrane</location>
        <topology evidence="1">Multi-pass membrane protein</topology>
    </subcellularLocation>
</comment>
<dbReference type="HOGENOM" id="CLU_059547_0_0_11"/>
<evidence type="ECO:0000256" key="2">
    <source>
        <dbReference type="ARBA" id="ARBA00022475"/>
    </source>
</evidence>
<evidence type="ECO:0000256" key="6">
    <source>
        <dbReference type="ARBA" id="ARBA00023136"/>
    </source>
</evidence>
<evidence type="ECO:0000313" key="11">
    <source>
        <dbReference type="Proteomes" id="UP000005087"/>
    </source>
</evidence>
<evidence type="ECO:0000259" key="9">
    <source>
        <dbReference type="SMART" id="SM00014"/>
    </source>
</evidence>
<feature type="domain" description="Phosphatidic acid phosphatase type 2/haloperoxidase" evidence="9">
    <location>
        <begin position="90"/>
        <end position="205"/>
    </location>
</feature>
<dbReference type="RefSeq" id="WP_005463125.1">
    <property type="nucleotide sequence ID" value="NZ_CM001484.1"/>
</dbReference>
<evidence type="ECO:0000256" key="7">
    <source>
        <dbReference type="SAM" id="MobiDB-lite"/>
    </source>
</evidence>
<dbReference type="AlphaFoldDB" id="I1D0G6"/>
<feature type="region of interest" description="Disordered" evidence="7">
    <location>
        <begin position="14"/>
        <end position="33"/>
    </location>
</feature>
<feature type="compositionally biased region" description="Acidic residues" evidence="7">
    <location>
        <begin position="255"/>
        <end position="271"/>
    </location>
</feature>
<dbReference type="GO" id="GO:0016787">
    <property type="term" value="F:hydrolase activity"/>
    <property type="evidence" value="ECO:0007669"/>
    <property type="project" value="UniProtKB-KW"/>
</dbReference>
<evidence type="ECO:0000256" key="8">
    <source>
        <dbReference type="SAM" id="Phobius"/>
    </source>
</evidence>
<dbReference type="PANTHER" id="PTHR14969:SF62">
    <property type="entry name" value="DECAPRENYLPHOSPHORYL-5-PHOSPHORIBOSE PHOSPHATASE RV3807C-RELATED"/>
    <property type="match status" value="1"/>
</dbReference>
<dbReference type="SUPFAM" id="SSF48317">
    <property type="entry name" value="Acid phosphatase/Vanadium-dependent haloperoxidase"/>
    <property type="match status" value="1"/>
</dbReference>
<keyword evidence="4" id="KW-0378">Hydrolase</keyword>
<feature type="transmembrane region" description="Helical" evidence="8">
    <location>
        <begin position="163"/>
        <end position="184"/>
    </location>
</feature>
<feature type="transmembrane region" description="Helical" evidence="8">
    <location>
        <begin position="190"/>
        <end position="212"/>
    </location>
</feature>
<name>I1D0G6_9PSEU</name>